<dbReference type="RefSeq" id="XP_024712682.1">
    <property type="nucleotide sequence ID" value="XM_024859008.1"/>
</dbReference>
<dbReference type="GO" id="GO:0005886">
    <property type="term" value="C:plasma membrane"/>
    <property type="evidence" value="ECO:0007669"/>
    <property type="project" value="TreeGrafter"/>
</dbReference>
<sequence>MVELEKGSEPELQHRLLTPLLLKKVPPVPRDEDRPYHPKWRNPFSFLFFTWLTPVLLVGYKRTLLPEDMFKLHEGITAEHLAEKFQRIFDRRLAQDKERHLKEKAKARGETLETSSVESVDDMADYELSKSLCFLTLYETFARQYSLALVFATLGLSCSTCIPLLSRKLINFVLEKAYGFNLNMGTGVGYAIGVAILIFTGDVLINQGVYLSMITGAQIRAVFTKLLLDKSFKLNAKSRKQFPASKITAIMSTDVSRVDLGTGFSIYGFVFVFPVGISIGILIYNIKAPAMVGVGLMIAFLFVAGILGAMLFSFRKTAQKSTDARVSYMKEVLNNLKMIKFYSWEKPYYSLISKIRRREMAYLLRMEITRMIIITLASSLTLISSLASFLTLYAIASPSSRNPADIFSSVALFNMLAGQFVVLPLSIAGSTDAFLGMNRVAAVLAADEIDPKDSVRLITDDERTAMQENKLAVSVRDCDFEWEIFDLKEEKTEDQTKDNEELKKEKKELKKKKKEEKKAQKASKTNSPSPEVDEKTGEVSSFKLNNINLDVKDGEFVVITGSIGSGKSSLLHALDGTMKKNSGKLLLNGSLLMCGVPWIQNNTLRENILFGLPYDESWYNKVVEACSLNSDFDILPAGDRTEIGERGITLSGGQKARVCLARTVYADSSIILLDDVLSAVDAKVGKHIMNECILGLLKNKTRILATHQLSLISEAESVVFLNGDGSISRGSFEELKRSNPAFNTLMEHSRKNEDSDDEEEDLKGAPDEKELINRQLTRQTTTQISDDSKESGLPEADGKLIGEEERSINAIGWDVYGRYILTGVDGFKLNWPVYLVFGATVFTTFLTLFTNNWLSFWIQMKWDYSDGYYIGLYAMFTALAVMFMISQFCGVIYILNRASRILNIKALERILHVPMSFMDTTPMGRVINRFTKDTDTLDNEIGDRVSMVVYFLSDIVGIIILCIIYMPWFAIAVPFIIGFFIILATFYQASGREVKRLEAIQRSHVYNNFNESLTGMPTIKAFKLIGRFLEKNVKTINRMNEAYYITVANQRWLDVHLSMLASLFAFLIAMLCVFRVFDINAASVGLLLSYVLQISSTVSMLVVVFTQVEQDMNSAERVIEYVYKIPQEKAYEISETKPAPEWPAQGEIKFINVGFAYREGLPLTLKNFNADIKPHEKIGICGRTGAGKSSIMVALFRIAELSAGSIVIDGVDISKLGLHDLRSRLSIIPQDPVLFKGTIRKNLDPFGTKTDDELWDTLRRADIIPAETLEEVKAQKPGDDDINKFHLDGEVDDEGENFSLGERQLVAFARALVRNTKILVLDEATSSVDYATDNKLQKAIAREFSGCTILCIAHRLKTILNYDRIMVMDQGSISEFDTPTNLFNSTSSLFRQMCDKSGISQFDFEDWFLPLTQVFGGCCCNVYLFEELTRDERLFLLAPNLGTTVTLCQFILVLIVSLPSQLDGFSFKKTHIPLPKLLFLVALYFIVSVLNNLAWRFGISVPLHIVFRSSSTVCSMIVGYIVGDKRYLKHQVVLCILMTLGTFLVISQGLLGGGSVSFNYLFLCGIVVLTFASLLGAYMGIYTEGLYKTYGAHWQETLFYTHFLALPMFLVFSPALVADLKVLWNSEVYYGVPRSVAFLGLNAVTQVVCALGVNRLAGVASSLTVAVILLTRKFASLAISAYIYGLSFSTQGLLGSLLIVLSTVYYTVASIKAKTQNKQKSD</sequence>
<dbReference type="Gene3D" id="1.20.1560.10">
    <property type="entry name" value="ABC transporter type 1, transmembrane domain"/>
    <property type="match status" value="2"/>
</dbReference>
<dbReference type="Pfam" id="PF00005">
    <property type="entry name" value="ABC_tran"/>
    <property type="match status" value="2"/>
</dbReference>
<dbReference type="EMBL" id="PYFQ01000010">
    <property type="protein sequence ID" value="PSK36809.1"/>
    <property type="molecule type" value="Genomic_DNA"/>
</dbReference>
<dbReference type="PANTHER" id="PTHR24223">
    <property type="entry name" value="ATP-BINDING CASSETTE SUB-FAMILY C"/>
    <property type="match status" value="1"/>
</dbReference>
<dbReference type="SMART" id="SM00382">
    <property type="entry name" value="AAA"/>
    <property type="match status" value="2"/>
</dbReference>
<keyword evidence="8 11" id="KW-1133">Transmembrane helix</keyword>
<dbReference type="STRING" id="418784.A0A2P7YLH9"/>
<keyword evidence="15" id="KW-1185">Reference proteome</keyword>
<comment type="subcellular location">
    <subcellularLocation>
        <location evidence="1">Endomembrane system</location>
        <topology evidence="1">Multi-pass membrane protein</topology>
    </subcellularLocation>
</comment>
<evidence type="ECO:0000259" key="13">
    <source>
        <dbReference type="PROSITE" id="PS50929"/>
    </source>
</evidence>
<dbReference type="VEuPathDB" id="FungiDB:C7M61_003673"/>
<feature type="transmembrane region" description="Helical" evidence="11">
    <location>
        <begin position="1437"/>
        <end position="1456"/>
    </location>
</feature>
<evidence type="ECO:0000313" key="14">
    <source>
        <dbReference type="EMBL" id="PSK36809.1"/>
    </source>
</evidence>
<feature type="transmembrane region" description="Helical" evidence="11">
    <location>
        <begin position="1083"/>
        <end position="1105"/>
    </location>
</feature>
<feature type="transmembrane region" description="Helical" evidence="11">
    <location>
        <begin position="1501"/>
        <end position="1523"/>
    </location>
</feature>
<dbReference type="PROSITE" id="PS50929">
    <property type="entry name" value="ABC_TM1F"/>
    <property type="match status" value="2"/>
</dbReference>
<feature type="domain" description="ABC transmembrane type-1" evidence="13">
    <location>
        <begin position="147"/>
        <end position="418"/>
    </location>
</feature>
<feature type="transmembrane region" description="Helical" evidence="11">
    <location>
        <begin position="264"/>
        <end position="284"/>
    </location>
</feature>
<dbReference type="GO" id="GO:0012505">
    <property type="term" value="C:endomembrane system"/>
    <property type="evidence" value="ECO:0007669"/>
    <property type="project" value="UniProtKB-SubCell"/>
</dbReference>
<feature type="compositionally biased region" description="Polar residues" evidence="10">
    <location>
        <begin position="774"/>
        <end position="785"/>
    </location>
</feature>
<feature type="domain" description="ABC transporter" evidence="12">
    <location>
        <begin position="517"/>
        <end position="748"/>
    </location>
</feature>
<dbReference type="PANTHER" id="PTHR24223:SF456">
    <property type="entry name" value="MULTIDRUG RESISTANCE-ASSOCIATED PROTEIN LETHAL(2)03659"/>
    <property type="match status" value="1"/>
</dbReference>
<dbReference type="CDD" id="cd18606">
    <property type="entry name" value="ABC_6TM_YOR1_D2_like"/>
    <property type="match status" value="1"/>
</dbReference>
<reference evidence="14 15" key="1">
    <citation type="submission" date="2018-03" db="EMBL/GenBank/DDBJ databases">
        <title>Candida pseudohaemulonii genome assembly and annotation.</title>
        <authorList>
            <person name="Munoz J.F."/>
            <person name="Gade L.G."/>
            <person name="Chow N.A."/>
            <person name="Litvintseva A.P."/>
            <person name="Loparev V.N."/>
            <person name="Cuomo C.A."/>
        </authorList>
    </citation>
    <scope>NUCLEOTIDE SEQUENCE [LARGE SCALE GENOMIC DNA]</scope>
    <source>
        <strain evidence="14 15">B12108</strain>
    </source>
</reference>
<feature type="transmembrane region" description="Helical" evidence="11">
    <location>
        <begin position="145"/>
        <end position="165"/>
    </location>
</feature>
<keyword evidence="9 11" id="KW-0472">Membrane</keyword>
<dbReference type="CDD" id="cd03244">
    <property type="entry name" value="ABCC_MRP_domain2"/>
    <property type="match status" value="1"/>
</dbReference>
<dbReference type="SUPFAM" id="SSF90123">
    <property type="entry name" value="ABC transporter transmembrane region"/>
    <property type="match status" value="2"/>
</dbReference>
<evidence type="ECO:0000256" key="5">
    <source>
        <dbReference type="ARBA" id="ARBA00022692"/>
    </source>
</evidence>
<dbReference type="InterPro" id="IPR036640">
    <property type="entry name" value="ABC1_TM_sf"/>
</dbReference>
<feature type="transmembrane region" description="Helical" evidence="11">
    <location>
        <begin position="177"/>
        <end position="201"/>
    </location>
</feature>
<feature type="domain" description="ABC transmembrane type-1" evidence="13">
    <location>
        <begin position="835"/>
        <end position="1110"/>
    </location>
</feature>
<dbReference type="FunFam" id="1.20.1560.10:FF:000010">
    <property type="entry name" value="Multidrug resistance-associated ABC transporter"/>
    <property type="match status" value="1"/>
</dbReference>
<keyword evidence="6" id="KW-0547">Nucleotide-binding</keyword>
<dbReference type="InterPro" id="IPR013657">
    <property type="entry name" value="SCL35B1-4/HUT1"/>
</dbReference>
<feature type="transmembrane region" description="Helical" evidence="11">
    <location>
        <begin position="1532"/>
        <end position="1551"/>
    </location>
</feature>
<dbReference type="CDD" id="cd03250">
    <property type="entry name" value="ABCC_MRP_domain1"/>
    <property type="match status" value="1"/>
</dbReference>
<dbReference type="InterPro" id="IPR017871">
    <property type="entry name" value="ABC_transporter-like_CS"/>
</dbReference>
<dbReference type="InterPro" id="IPR050173">
    <property type="entry name" value="ABC_transporter_C-like"/>
</dbReference>
<name>A0A2P7YLH9_9ASCO</name>
<comment type="caution">
    <text evidence="14">The sequence shown here is derived from an EMBL/GenBank/DDBJ whole genome shotgun (WGS) entry which is preliminary data.</text>
</comment>
<protein>
    <submittedName>
        <fullName evidence="14">Uncharacterized protein</fullName>
    </submittedName>
</protein>
<dbReference type="FunFam" id="3.40.50.300:FF:001750">
    <property type="entry name" value="ATP-binding cassette transporter"/>
    <property type="match status" value="1"/>
</dbReference>
<proteinExistence type="inferred from homology"/>
<keyword evidence="5 11" id="KW-0812">Transmembrane</keyword>
<feature type="transmembrane region" description="Helical" evidence="11">
    <location>
        <begin position="947"/>
        <end position="966"/>
    </location>
</feature>
<feature type="domain" description="ABC transporter" evidence="12">
    <location>
        <begin position="1148"/>
        <end position="1395"/>
    </location>
</feature>
<feature type="compositionally biased region" description="Basic and acidic residues" evidence="10">
    <location>
        <begin position="786"/>
        <end position="796"/>
    </location>
</feature>
<keyword evidence="3" id="KW-0813">Transport</keyword>
<feature type="transmembrane region" description="Helical" evidence="11">
    <location>
        <begin position="1636"/>
        <end position="1653"/>
    </location>
</feature>
<dbReference type="GO" id="GO:0016887">
    <property type="term" value="F:ATP hydrolysis activity"/>
    <property type="evidence" value="ECO:0007669"/>
    <property type="project" value="InterPro"/>
</dbReference>
<dbReference type="FunFam" id="3.40.50.300:FF:000565">
    <property type="entry name" value="ABC bile acid transporter"/>
    <property type="match status" value="1"/>
</dbReference>
<evidence type="ECO:0000256" key="11">
    <source>
        <dbReference type="SAM" id="Phobius"/>
    </source>
</evidence>
<feature type="transmembrane region" description="Helical" evidence="11">
    <location>
        <begin position="870"/>
        <end position="895"/>
    </location>
</feature>
<evidence type="ECO:0000259" key="12">
    <source>
        <dbReference type="PROSITE" id="PS50893"/>
    </source>
</evidence>
<dbReference type="InterPro" id="IPR003439">
    <property type="entry name" value="ABC_transporter-like_ATP-bd"/>
</dbReference>
<feature type="transmembrane region" description="Helical" evidence="11">
    <location>
        <begin position="1692"/>
        <end position="1711"/>
    </location>
</feature>
<comment type="similarity">
    <text evidence="2">Belongs to the ABC transporter superfamily. ABCC family. Conjugate transporter (TC 3.A.1.208) subfamily.</text>
</comment>
<evidence type="ECO:0000256" key="4">
    <source>
        <dbReference type="ARBA" id="ARBA00022597"/>
    </source>
</evidence>
<dbReference type="Pfam" id="PF00664">
    <property type="entry name" value="ABC_membrane"/>
    <property type="match status" value="2"/>
</dbReference>
<dbReference type="GO" id="GO:0008559">
    <property type="term" value="F:ABC-type xenobiotic transporter activity"/>
    <property type="evidence" value="ECO:0007669"/>
    <property type="project" value="TreeGrafter"/>
</dbReference>
<evidence type="ECO:0000256" key="6">
    <source>
        <dbReference type="ARBA" id="ARBA00022741"/>
    </source>
</evidence>
<feature type="compositionally biased region" description="Basic and acidic residues" evidence="10">
    <location>
        <begin position="762"/>
        <end position="772"/>
    </location>
</feature>
<evidence type="ECO:0000256" key="7">
    <source>
        <dbReference type="ARBA" id="ARBA00022840"/>
    </source>
</evidence>
<evidence type="ECO:0000256" key="9">
    <source>
        <dbReference type="ARBA" id="ARBA00023136"/>
    </source>
</evidence>
<accession>A0A2P7YLH9</accession>
<dbReference type="CDD" id="cd18597">
    <property type="entry name" value="ABC_6TM_YOR1_D1_like"/>
    <property type="match status" value="1"/>
</dbReference>
<evidence type="ECO:0000313" key="15">
    <source>
        <dbReference type="Proteomes" id="UP000241107"/>
    </source>
</evidence>
<dbReference type="InterPro" id="IPR003593">
    <property type="entry name" value="AAA+_ATPase"/>
</dbReference>
<organism evidence="14 15">
    <name type="scientific">Candidozyma pseudohaemuli</name>
    <dbReference type="NCBI Taxonomy" id="418784"/>
    <lineage>
        <taxon>Eukaryota</taxon>
        <taxon>Fungi</taxon>
        <taxon>Dikarya</taxon>
        <taxon>Ascomycota</taxon>
        <taxon>Saccharomycotina</taxon>
        <taxon>Pichiomycetes</taxon>
        <taxon>Metschnikowiaceae</taxon>
        <taxon>Candidozyma</taxon>
    </lineage>
</organism>
<feature type="region of interest" description="Disordered" evidence="10">
    <location>
        <begin position="507"/>
        <end position="537"/>
    </location>
</feature>
<feature type="transmembrane region" description="Helical" evidence="11">
    <location>
        <begin position="290"/>
        <end position="312"/>
    </location>
</feature>
<dbReference type="GeneID" id="36567061"/>
<evidence type="ECO:0000256" key="8">
    <source>
        <dbReference type="ARBA" id="ARBA00022989"/>
    </source>
</evidence>
<gene>
    <name evidence="14" type="ORF">C7M61_003673</name>
</gene>
<dbReference type="InterPro" id="IPR027417">
    <property type="entry name" value="P-loop_NTPase"/>
</dbReference>
<dbReference type="GO" id="GO:0005524">
    <property type="term" value="F:ATP binding"/>
    <property type="evidence" value="ECO:0007669"/>
    <property type="project" value="UniProtKB-KW"/>
</dbReference>
<feature type="transmembrane region" description="Helical" evidence="11">
    <location>
        <begin position="1057"/>
        <end position="1077"/>
    </location>
</feature>
<feature type="transmembrane region" description="Helical" evidence="11">
    <location>
        <begin position="372"/>
        <end position="394"/>
    </location>
</feature>
<keyword evidence="7" id="KW-0067">ATP-binding</keyword>
<keyword evidence="4" id="KW-0762">Sugar transport</keyword>
<feature type="transmembrane region" description="Helical" evidence="11">
    <location>
        <begin position="1477"/>
        <end position="1495"/>
    </location>
</feature>
<feature type="transmembrane region" description="Helical" evidence="11">
    <location>
        <begin position="831"/>
        <end position="850"/>
    </location>
</feature>
<evidence type="ECO:0000256" key="10">
    <source>
        <dbReference type="SAM" id="MobiDB-lite"/>
    </source>
</evidence>
<evidence type="ECO:0000256" key="3">
    <source>
        <dbReference type="ARBA" id="ARBA00022448"/>
    </source>
</evidence>
<evidence type="ECO:0000256" key="1">
    <source>
        <dbReference type="ARBA" id="ARBA00004127"/>
    </source>
</evidence>
<dbReference type="Gene3D" id="3.40.50.300">
    <property type="entry name" value="P-loop containing nucleotide triphosphate hydrolases"/>
    <property type="match status" value="2"/>
</dbReference>
<dbReference type="SUPFAM" id="SSF52540">
    <property type="entry name" value="P-loop containing nucleoside triphosphate hydrolases"/>
    <property type="match status" value="2"/>
</dbReference>
<feature type="transmembrane region" description="Helical" evidence="11">
    <location>
        <begin position="406"/>
        <end position="429"/>
    </location>
</feature>
<dbReference type="InterPro" id="IPR011527">
    <property type="entry name" value="ABC1_TM_dom"/>
</dbReference>
<feature type="transmembrane region" description="Helical" evidence="11">
    <location>
        <begin position="1557"/>
        <end position="1578"/>
    </location>
</feature>
<dbReference type="OrthoDB" id="6500128at2759"/>
<feature type="transmembrane region" description="Helical" evidence="11">
    <location>
        <begin position="1598"/>
        <end position="1616"/>
    </location>
</feature>
<feature type="transmembrane region" description="Helical" evidence="11">
    <location>
        <begin position="44"/>
        <end position="60"/>
    </location>
</feature>
<feature type="transmembrane region" description="Helical" evidence="11">
    <location>
        <begin position="1665"/>
        <end position="1686"/>
    </location>
</feature>
<dbReference type="Proteomes" id="UP000241107">
    <property type="component" value="Unassembled WGS sequence"/>
</dbReference>
<feature type="region of interest" description="Disordered" evidence="10">
    <location>
        <begin position="743"/>
        <end position="796"/>
    </location>
</feature>
<dbReference type="Pfam" id="PF08449">
    <property type="entry name" value="UAA"/>
    <property type="match status" value="1"/>
</dbReference>
<dbReference type="PROSITE" id="PS50893">
    <property type="entry name" value="ABC_TRANSPORTER_2"/>
    <property type="match status" value="2"/>
</dbReference>
<evidence type="ECO:0000256" key="2">
    <source>
        <dbReference type="ARBA" id="ARBA00009726"/>
    </source>
</evidence>
<dbReference type="PROSITE" id="PS00211">
    <property type="entry name" value="ABC_TRANSPORTER_1"/>
    <property type="match status" value="2"/>
</dbReference>